<keyword evidence="8" id="KW-0539">Nucleus</keyword>
<evidence type="ECO:0000256" key="8">
    <source>
        <dbReference type="ARBA" id="ARBA00023242"/>
    </source>
</evidence>
<dbReference type="Pfam" id="PF00320">
    <property type="entry name" value="GATA"/>
    <property type="match status" value="2"/>
</dbReference>
<dbReference type="GO" id="GO:0008270">
    <property type="term" value="F:zinc ion binding"/>
    <property type="evidence" value="ECO:0007669"/>
    <property type="project" value="UniProtKB-KW"/>
</dbReference>
<feature type="compositionally biased region" description="Basic and acidic residues" evidence="10">
    <location>
        <begin position="409"/>
        <end position="432"/>
    </location>
</feature>
<keyword evidence="2" id="KW-0479">Metal-binding</keyword>
<dbReference type="PROSITE" id="PS00344">
    <property type="entry name" value="GATA_ZN_FINGER_1"/>
    <property type="match status" value="2"/>
</dbReference>
<dbReference type="GO" id="GO:0006879">
    <property type="term" value="P:intracellular iron ion homeostasis"/>
    <property type="evidence" value="ECO:0007669"/>
    <property type="project" value="UniProtKB-ARBA"/>
</dbReference>
<evidence type="ECO:0000313" key="12">
    <source>
        <dbReference type="EMBL" id="CDR42723.1"/>
    </source>
</evidence>
<dbReference type="SMART" id="SM00401">
    <property type="entry name" value="ZnF_GATA"/>
    <property type="match status" value="2"/>
</dbReference>
<accession>A0A061AYI5</accession>
<evidence type="ECO:0000256" key="1">
    <source>
        <dbReference type="ARBA" id="ARBA00004123"/>
    </source>
</evidence>
<evidence type="ECO:0000256" key="9">
    <source>
        <dbReference type="PROSITE-ProRule" id="PRU00094"/>
    </source>
</evidence>
<dbReference type="FunFam" id="3.30.50.10:FF:000039">
    <property type="entry name" value="Siderophore transcription factor SreA"/>
    <property type="match status" value="1"/>
</dbReference>
<feature type="compositionally biased region" description="Low complexity" evidence="10">
    <location>
        <begin position="265"/>
        <end position="283"/>
    </location>
</feature>
<feature type="region of interest" description="Disordered" evidence="10">
    <location>
        <begin position="221"/>
        <end position="296"/>
    </location>
</feature>
<protein>
    <submittedName>
        <fullName evidence="12">CYFA0S10e01552g1_1</fullName>
    </submittedName>
</protein>
<evidence type="ECO:0000256" key="6">
    <source>
        <dbReference type="ARBA" id="ARBA00023015"/>
    </source>
</evidence>
<dbReference type="InterPro" id="IPR000679">
    <property type="entry name" value="Znf_GATA"/>
</dbReference>
<evidence type="ECO:0000256" key="7">
    <source>
        <dbReference type="ARBA" id="ARBA00023163"/>
    </source>
</evidence>
<reference evidence="12" key="1">
    <citation type="journal article" date="2014" name="Genome Announc.">
        <title>Genome sequence of the yeast Cyberlindnera fabianii (Hansenula fabianii).</title>
        <authorList>
            <person name="Freel K.C."/>
            <person name="Sarilar V."/>
            <person name="Neuveglise C."/>
            <person name="Devillers H."/>
            <person name="Friedrich A."/>
            <person name="Schacherer J."/>
        </authorList>
    </citation>
    <scope>NUCLEOTIDE SEQUENCE</scope>
    <source>
        <strain evidence="12">YJS4271</strain>
    </source>
</reference>
<keyword evidence="6" id="KW-0805">Transcription regulation</keyword>
<keyword evidence="5" id="KW-0862">Zinc</keyword>
<feature type="compositionally biased region" description="Basic residues" evidence="10">
    <location>
        <begin position="221"/>
        <end position="235"/>
    </location>
</feature>
<dbReference type="CDD" id="cd00202">
    <property type="entry name" value="ZnF_GATA"/>
    <property type="match status" value="2"/>
</dbReference>
<feature type="region of interest" description="Disordered" evidence="10">
    <location>
        <begin position="1"/>
        <end position="37"/>
    </location>
</feature>
<dbReference type="OrthoDB" id="515401at2759"/>
<dbReference type="PANTHER" id="PTHR10071">
    <property type="entry name" value="TRANSCRIPTION FACTOR GATA FAMILY MEMBER"/>
    <property type="match status" value="1"/>
</dbReference>
<gene>
    <name evidence="12" type="ORF">CYFA0S_10e01552g</name>
</gene>
<dbReference type="EMBL" id="LK052895">
    <property type="protein sequence ID" value="CDR42723.1"/>
    <property type="molecule type" value="Genomic_DNA"/>
</dbReference>
<dbReference type="FunFam" id="3.30.50.10:FF:000007">
    <property type="entry name" value="Nitrogen regulatory AreA, N-terminal"/>
    <property type="match status" value="1"/>
</dbReference>
<dbReference type="PRINTS" id="PR00619">
    <property type="entry name" value="GATAZNFINGER"/>
</dbReference>
<dbReference type="GO" id="GO:0000978">
    <property type="term" value="F:RNA polymerase II cis-regulatory region sequence-specific DNA binding"/>
    <property type="evidence" value="ECO:0007669"/>
    <property type="project" value="TreeGrafter"/>
</dbReference>
<feature type="compositionally biased region" description="Low complexity" evidence="10">
    <location>
        <begin position="1"/>
        <end position="25"/>
    </location>
</feature>
<evidence type="ECO:0000256" key="2">
    <source>
        <dbReference type="ARBA" id="ARBA00022723"/>
    </source>
</evidence>
<dbReference type="AlphaFoldDB" id="A0A061AYI5"/>
<dbReference type="InterPro" id="IPR013088">
    <property type="entry name" value="Znf_NHR/GATA"/>
</dbReference>
<feature type="region of interest" description="Disordered" evidence="10">
    <location>
        <begin position="333"/>
        <end position="432"/>
    </location>
</feature>
<evidence type="ECO:0000256" key="4">
    <source>
        <dbReference type="ARBA" id="ARBA00022771"/>
    </source>
</evidence>
<evidence type="ECO:0000256" key="10">
    <source>
        <dbReference type="SAM" id="MobiDB-lite"/>
    </source>
</evidence>
<dbReference type="VEuPathDB" id="FungiDB:BON22_3192"/>
<evidence type="ECO:0000256" key="3">
    <source>
        <dbReference type="ARBA" id="ARBA00022737"/>
    </source>
</evidence>
<keyword evidence="4 9" id="KW-0863">Zinc-finger</keyword>
<dbReference type="PROSITE" id="PS50114">
    <property type="entry name" value="GATA_ZN_FINGER_2"/>
    <property type="match status" value="2"/>
</dbReference>
<name>A0A061AYI5_CYBFA</name>
<feature type="domain" description="GATA-type" evidence="11">
    <location>
        <begin position="179"/>
        <end position="232"/>
    </location>
</feature>
<proteinExistence type="predicted"/>
<dbReference type="Gene3D" id="3.30.50.10">
    <property type="entry name" value="Erythroid Transcription Factor GATA-1, subunit A"/>
    <property type="match status" value="2"/>
</dbReference>
<dbReference type="GO" id="GO:0000122">
    <property type="term" value="P:negative regulation of transcription by RNA polymerase II"/>
    <property type="evidence" value="ECO:0007669"/>
    <property type="project" value="TreeGrafter"/>
</dbReference>
<feature type="domain" description="GATA-type" evidence="11">
    <location>
        <begin position="29"/>
        <end position="86"/>
    </location>
</feature>
<sequence>MSSPTPTAAASTSALSPSTATAVSPGSSSTQGQQCSNCSTTKTPLWRRAPDGSLICNACGLYYRANNCHRPINLKRPPHVVTVDSKELHKGTCKGDGRCNGTGGSAGCEGCPAFNNRVVISSATMKKEPNVDTTEETKQRVAPVIAKGIEHPSMGSATSTPRSGTPVEVSDVIGSEQLENVAIACTNCGTTVTPLWRRDDNGDTICNACGLYYRLHGSHRPNKLKRSVIKRRKRVAPGNGDSSKKIKKSPSTSPKQLENPTSQEPSTNNVSPSSTISPPTSTIGHLARGASDQSDNEHIQLPPIRMLPLPGKSTYPPAVDFTAMFAKPFSSMARPRDAPQQVQTPPHLEPTRKYTPPPTSTSPLPYSRPSDASPTLPPMHNISVDSLLNSNESNYKADRAHSSSTEVSKNGEEETKSDETKKTDDTSKTVLV</sequence>
<dbReference type="SUPFAM" id="SSF57716">
    <property type="entry name" value="Glucocorticoid receptor-like (DNA-binding domain)"/>
    <property type="match status" value="2"/>
</dbReference>
<dbReference type="GO" id="GO:0045944">
    <property type="term" value="P:positive regulation of transcription by RNA polymerase II"/>
    <property type="evidence" value="ECO:0007669"/>
    <property type="project" value="TreeGrafter"/>
</dbReference>
<evidence type="ECO:0000259" key="11">
    <source>
        <dbReference type="PROSITE" id="PS50114"/>
    </source>
</evidence>
<dbReference type="GO" id="GO:0000981">
    <property type="term" value="F:DNA-binding transcription factor activity, RNA polymerase II-specific"/>
    <property type="evidence" value="ECO:0007669"/>
    <property type="project" value="TreeGrafter"/>
</dbReference>
<organism evidence="12">
    <name type="scientific">Cyberlindnera fabianii</name>
    <name type="common">Yeast</name>
    <name type="synonym">Hansenula fabianii</name>
    <dbReference type="NCBI Taxonomy" id="36022"/>
    <lineage>
        <taxon>Eukaryota</taxon>
        <taxon>Fungi</taxon>
        <taxon>Dikarya</taxon>
        <taxon>Ascomycota</taxon>
        <taxon>Saccharomycotina</taxon>
        <taxon>Saccharomycetes</taxon>
        <taxon>Phaffomycetales</taxon>
        <taxon>Phaffomycetaceae</taxon>
        <taxon>Cyberlindnera</taxon>
    </lineage>
</organism>
<dbReference type="InterPro" id="IPR039355">
    <property type="entry name" value="Transcription_factor_GATA"/>
</dbReference>
<dbReference type="PANTHER" id="PTHR10071:SF335">
    <property type="entry name" value="IRON-SENSING TRANSCRIPTIONAL REPRESSOR-RELATED"/>
    <property type="match status" value="1"/>
</dbReference>
<comment type="subcellular location">
    <subcellularLocation>
        <location evidence="1">Nucleus</location>
    </subcellularLocation>
</comment>
<dbReference type="GO" id="GO:0005634">
    <property type="term" value="C:nucleus"/>
    <property type="evidence" value="ECO:0007669"/>
    <property type="project" value="UniProtKB-SubCell"/>
</dbReference>
<feature type="compositionally biased region" description="Low complexity" evidence="10">
    <location>
        <begin position="361"/>
        <end position="370"/>
    </location>
</feature>
<keyword evidence="3" id="KW-0677">Repeat</keyword>
<feature type="compositionally biased region" description="Polar residues" evidence="10">
    <location>
        <begin position="383"/>
        <end position="394"/>
    </location>
</feature>
<feature type="compositionally biased region" description="Polar residues" evidence="10">
    <location>
        <begin position="26"/>
        <end position="37"/>
    </location>
</feature>
<keyword evidence="7" id="KW-0804">Transcription</keyword>
<evidence type="ECO:0000256" key="5">
    <source>
        <dbReference type="ARBA" id="ARBA00022833"/>
    </source>
</evidence>